<dbReference type="InterPro" id="IPR036457">
    <property type="entry name" value="PPM-type-like_dom_sf"/>
</dbReference>
<proteinExistence type="predicted"/>
<dbReference type="SMART" id="SM00332">
    <property type="entry name" value="PP2Cc"/>
    <property type="match status" value="1"/>
</dbReference>
<evidence type="ECO:0000259" key="1">
    <source>
        <dbReference type="PROSITE" id="PS51746"/>
    </source>
</evidence>
<feature type="domain" description="PPM-type phosphatase" evidence="1">
    <location>
        <begin position="1"/>
        <end position="264"/>
    </location>
</feature>
<dbReference type="GO" id="GO:0004722">
    <property type="term" value="F:protein serine/threonine phosphatase activity"/>
    <property type="evidence" value="ECO:0007669"/>
    <property type="project" value="InterPro"/>
</dbReference>
<reference evidence="2" key="2">
    <citation type="submission" date="2020-07" db="EMBL/GenBank/DDBJ databases">
        <authorList>
            <person name="Vera ALvarez R."/>
            <person name="Arias-Moreno D.M."/>
            <person name="Jimenez-Jacinto V."/>
            <person name="Jimenez-Bremont J.F."/>
            <person name="Swaminathan K."/>
            <person name="Moose S.P."/>
            <person name="Guerrero-Gonzalez M.L."/>
            <person name="Marino-Ramirez L."/>
            <person name="Landsman D."/>
            <person name="Rodriguez-Kessler M."/>
            <person name="Delgado-Sanchez P."/>
        </authorList>
    </citation>
    <scope>NUCLEOTIDE SEQUENCE</scope>
    <source>
        <tissue evidence="2">Cladode</tissue>
    </source>
</reference>
<dbReference type="Pfam" id="PF00481">
    <property type="entry name" value="PP2C"/>
    <property type="match status" value="1"/>
</dbReference>
<accession>A0A7C9A6H4</accession>
<evidence type="ECO:0000313" key="2">
    <source>
        <dbReference type="EMBL" id="MBA4658951.1"/>
    </source>
</evidence>
<name>A0A7C9A6H4_OPUST</name>
<dbReference type="CDD" id="cd00143">
    <property type="entry name" value="PP2Cc"/>
    <property type="match status" value="1"/>
</dbReference>
<dbReference type="Gene3D" id="3.60.40.10">
    <property type="entry name" value="PPM-type phosphatase domain"/>
    <property type="match status" value="1"/>
</dbReference>
<protein>
    <recommendedName>
        <fullName evidence="1">PPM-type phosphatase domain-containing protein</fullName>
    </recommendedName>
</protein>
<organism evidence="2">
    <name type="scientific">Opuntia streptacantha</name>
    <name type="common">Prickly pear cactus</name>
    <name type="synonym">Opuntia cardona</name>
    <dbReference type="NCBI Taxonomy" id="393608"/>
    <lineage>
        <taxon>Eukaryota</taxon>
        <taxon>Viridiplantae</taxon>
        <taxon>Streptophyta</taxon>
        <taxon>Embryophyta</taxon>
        <taxon>Tracheophyta</taxon>
        <taxon>Spermatophyta</taxon>
        <taxon>Magnoliopsida</taxon>
        <taxon>eudicotyledons</taxon>
        <taxon>Gunneridae</taxon>
        <taxon>Pentapetalae</taxon>
        <taxon>Caryophyllales</taxon>
        <taxon>Cactineae</taxon>
        <taxon>Cactaceae</taxon>
        <taxon>Opuntioideae</taxon>
        <taxon>Opuntia</taxon>
    </lineage>
</organism>
<dbReference type="AlphaFoldDB" id="A0A7C9A6H4"/>
<dbReference type="PANTHER" id="PTHR47992">
    <property type="entry name" value="PROTEIN PHOSPHATASE"/>
    <property type="match status" value="1"/>
</dbReference>
<reference evidence="2" key="1">
    <citation type="journal article" date="2013" name="J. Plant Res.">
        <title>Effect of fungi and light on seed germination of three Opuntia species from semiarid lands of central Mexico.</title>
        <authorList>
            <person name="Delgado-Sanchez P."/>
            <person name="Jimenez-Bremont J.F."/>
            <person name="Guerrero-Gonzalez Mde L."/>
            <person name="Flores J."/>
        </authorList>
    </citation>
    <scope>NUCLEOTIDE SEQUENCE</scope>
    <source>
        <tissue evidence="2">Cladode</tissue>
    </source>
</reference>
<dbReference type="PROSITE" id="PS51746">
    <property type="entry name" value="PPM_2"/>
    <property type="match status" value="1"/>
</dbReference>
<dbReference type="EMBL" id="GISG01202404">
    <property type="protein sequence ID" value="MBA4658951.1"/>
    <property type="molecule type" value="Transcribed_RNA"/>
</dbReference>
<dbReference type="SUPFAM" id="SSF81606">
    <property type="entry name" value="PP2C-like"/>
    <property type="match status" value="1"/>
</dbReference>
<sequence length="266" mass="29446">MQHVKGSSCSIGKLCAEGLWEKWLMLTSRRAGSGHQISKTFSCSIVLVPQFHLIPFYHVHKRQASSKGHLDYSLKAKEDFWTDPESAVRKAYKETDKQILEKVAGSQSGSTAVTAILINKEKLLVANVGDSRGVLCKRRDIEQITVDHEPEKEKELVESKGGFVSQTPGGVPRVDGQLAMTRAFGDGKLKGHITSEPDVMVENLGADAKFFILASDGLWKVMSNEDACDCIRELNDAQEAAEELVKEALYKRSLDDISCVVVMFHH</sequence>
<dbReference type="InterPro" id="IPR001932">
    <property type="entry name" value="PPM-type_phosphatase-like_dom"/>
</dbReference>
<dbReference type="InterPro" id="IPR015655">
    <property type="entry name" value="PP2C"/>
</dbReference>